<sequence>MVCFLKPMAFFGVAFDNLFNAPHSWKEELHNALQEGIKSGLLQPFERLVLPKEKGSSATDCLDLIEWLVERKANKITLALLPQQNDDTYLHNLDVASRSLDSLSHFVSLIDKSGEDISESRIKADLPILNVQWSHGIKVSNYEGLENLLPSNLQELEGVGFDFLSKTKSPLLLVPSLSSGIGYAPEVLPIFIVPGIKDSIKTFIEPLAKNILYPTICIDLQDHIVSLQDSATNIVQHSDMLASMRSKCVSSFWQDKLVPFSLTYPEDQSCGELRASNCSSQPLKATSKPAISDS</sequence>
<protein>
    <submittedName>
        <fullName evidence="1">Uncharacterized protein</fullName>
    </submittedName>
</protein>
<name>A0ABN7NJH0_TIMPD</name>
<dbReference type="EMBL" id="CAJPIN010001997">
    <property type="protein sequence ID" value="CAG2055029.1"/>
    <property type="molecule type" value="Genomic_DNA"/>
</dbReference>
<keyword evidence="2" id="KW-1185">Reference proteome</keyword>
<proteinExistence type="predicted"/>
<gene>
    <name evidence="1" type="ORF">TPAB3V08_LOCUS2042</name>
</gene>
<dbReference type="Proteomes" id="UP001153148">
    <property type="component" value="Unassembled WGS sequence"/>
</dbReference>
<accession>A0ABN7NJH0</accession>
<evidence type="ECO:0000313" key="1">
    <source>
        <dbReference type="EMBL" id="CAG2055029.1"/>
    </source>
</evidence>
<reference evidence="1" key="1">
    <citation type="submission" date="2021-03" db="EMBL/GenBank/DDBJ databases">
        <authorList>
            <person name="Tran Van P."/>
        </authorList>
    </citation>
    <scope>NUCLEOTIDE SEQUENCE</scope>
</reference>
<organism evidence="1 2">
    <name type="scientific">Timema podura</name>
    <name type="common">Walking stick</name>
    <dbReference type="NCBI Taxonomy" id="61482"/>
    <lineage>
        <taxon>Eukaryota</taxon>
        <taxon>Metazoa</taxon>
        <taxon>Ecdysozoa</taxon>
        <taxon>Arthropoda</taxon>
        <taxon>Hexapoda</taxon>
        <taxon>Insecta</taxon>
        <taxon>Pterygota</taxon>
        <taxon>Neoptera</taxon>
        <taxon>Polyneoptera</taxon>
        <taxon>Phasmatodea</taxon>
        <taxon>Timematodea</taxon>
        <taxon>Timematoidea</taxon>
        <taxon>Timematidae</taxon>
        <taxon>Timema</taxon>
    </lineage>
</organism>
<feature type="non-terminal residue" evidence="1">
    <location>
        <position position="294"/>
    </location>
</feature>
<evidence type="ECO:0000313" key="2">
    <source>
        <dbReference type="Proteomes" id="UP001153148"/>
    </source>
</evidence>
<comment type="caution">
    <text evidence="1">The sequence shown here is derived from an EMBL/GenBank/DDBJ whole genome shotgun (WGS) entry which is preliminary data.</text>
</comment>